<feature type="transmembrane region" description="Helical" evidence="1">
    <location>
        <begin position="12"/>
        <end position="32"/>
    </location>
</feature>
<keyword evidence="1" id="KW-0472">Membrane</keyword>
<accession>A0A0L0NSA6</accession>
<dbReference type="VEuPathDB" id="FungiDB:CJJ07_005387"/>
<feature type="transmembrane region" description="Helical" evidence="1">
    <location>
        <begin position="199"/>
        <end position="220"/>
    </location>
</feature>
<feature type="transmembrane region" description="Helical" evidence="1">
    <location>
        <begin position="166"/>
        <end position="187"/>
    </location>
</feature>
<dbReference type="VEuPathDB" id="FungiDB:CJI97_004565"/>
<feature type="domain" description="DUF7702" evidence="2">
    <location>
        <begin position="15"/>
        <end position="231"/>
    </location>
</feature>
<name>A0A0L0NSA6_CANAR</name>
<comment type="caution">
    <text evidence="3">The sequence shown here is derived from an EMBL/GenBank/DDBJ whole genome shotgun (WGS) entry which is preliminary data.</text>
</comment>
<feature type="transmembrane region" description="Helical" evidence="1">
    <location>
        <begin position="126"/>
        <end position="146"/>
    </location>
</feature>
<dbReference type="Pfam" id="PF24800">
    <property type="entry name" value="DUF7702"/>
    <property type="match status" value="1"/>
</dbReference>
<sequence length="287" mass="32373">MSGFKHEDSGIAAAIFLALYTIYSAFMIYVLYNKGIKSIYTFLFTFALIRLGSQVCGVGFAIVGVENVDWLIAYLVLGAEGYFVLILCAFRFVSRAQETDLGHSWVLQEGPNIPCLQFITKTWARIFHYLLIPANVLVIAGGTMLTNVTDFDKEHDKVVTSKAMRTAGQAMFLSMTLMVVMLSVWSYKVDRVRNHFNVTVLLALPFLTVRGIFGVLSIFIKSMNYFQLSNYSANGINHKLVVYEYVLSTTMEFLASGCLMSNFFLEKRKKTMDYESSLDSIGKREVI</sequence>
<feature type="transmembrane region" description="Helical" evidence="1">
    <location>
        <begin position="240"/>
        <end position="265"/>
    </location>
</feature>
<organism evidence="3 4">
    <name type="scientific">Candidozyma auris</name>
    <name type="common">Yeast</name>
    <name type="synonym">Candida auris</name>
    <dbReference type="NCBI Taxonomy" id="498019"/>
    <lineage>
        <taxon>Eukaryota</taxon>
        <taxon>Fungi</taxon>
        <taxon>Dikarya</taxon>
        <taxon>Ascomycota</taxon>
        <taxon>Saccharomycotina</taxon>
        <taxon>Pichiomycetes</taxon>
        <taxon>Metschnikowiaceae</taxon>
        <taxon>Candidozyma</taxon>
    </lineage>
</organism>
<feature type="transmembrane region" description="Helical" evidence="1">
    <location>
        <begin position="71"/>
        <end position="93"/>
    </location>
</feature>
<dbReference type="InterPro" id="IPR056119">
    <property type="entry name" value="DUF7702"/>
</dbReference>
<evidence type="ECO:0000313" key="4">
    <source>
        <dbReference type="Proteomes" id="UP000037122"/>
    </source>
</evidence>
<dbReference type="PANTHER" id="PTHR42109:SF2">
    <property type="entry name" value="INTEGRAL MEMBRANE PROTEIN"/>
    <property type="match status" value="1"/>
</dbReference>
<gene>
    <name evidence="3" type="ORF">QG37_06629</name>
</gene>
<dbReference type="VEuPathDB" id="FungiDB:QG37_06629"/>
<proteinExistence type="predicted"/>
<evidence type="ECO:0000259" key="2">
    <source>
        <dbReference type="Pfam" id="PF24800"/>
    </source>
</evidence>
<dbReference type="PANTHER" id="PTHR42109">
    <property type="entry name" value="UNPLACED GENOMIC SCAFFOLD UM_SCAF_CONTIG_1.265, WHOLE GENOME SHOTGUN SEQUENCE"/>
    <property type="match status" value="1"/>
</dbReference>
<dbReference type="EMBL" id="LGST01000047">
    <property type="protein sequence ID" value="KND96938.1"/>
    <property type="molecule type" value="Genomic_DNA"/>
</dbReference>
<feature type="transmembrane region" description="Helical" evidence="1">
    <location>
        <begin position="39"/>
        <end position="65"/>
    </location>
</feature>
<reference evidence="4" key="1">
    <citation type="journal article" date="2015" name="BMC Genomics">
        <title>Draft genome of a commonly misdiagnosed multidrug resistant pathogen Candida auris.</title>
        <authorList>
            <person name="Chatterjee S."/>
            <person name="Alampalli S.V."/>
            <person name="Nageshan R.K."/>
            <person name="Chettiar S.T."/>
            <person name="Joshi S."/>
            <person name="Tatu U.S."/>
        </authorList>
    </citation>
    <scope>NUCLEOTIDE SEQUENCE [LARGE SCALE GENOMIC DNA]</scope>
    <source>
        <strain evidence="4">6684</strain>
    </source>
</reference>
<keyword evidence="1" id="KW-0812">Transmembrane</keyword>
<dbReference type="AlphaFoldDB" id="A0A0L0NSA6"/>
<protein>
    <recommendedName>
        <fullName evidence="2">DUF7702 domain-containing protein</fullName>
    </recommendedName>
</protein>
<dbReference type="Proteomes" id="UP000037122">
    <property type="component" value="Unassembled WGS sequence"/>
</dbReference>
<dbReference type="VEuPathDB" id="FungiDB:B9J08_004887"/>
<evidence type="ECO:0000256" key="1">
    <source>
        <dbReference type="SAM" id="Phobius"/>
    </source>
</evidence>
<evidence type="ECO:0000313" key="3">
    <source>
        <dbReference type="EMBL" id="KND96938.1"/>
    </source>
</evidence>
<keyword evidence="1" id="KW-1133">Transmembrane helix</keyword>
<dbReference type="VEuPathDB" id="FungiDB:CJJ09_004909"/>